<dbReference type="InterPro" id="IPR046148">
    <property type="entry name" value="Septknot"/>
</dbReference>
<evidence type="ECO:0000313" key="3">
    <source>
        <dbReference type="EMBL" id="ERT57106.1"/>
    </source>
</evidence>
<dbReference type="Proteomes" id="UP000017090">
    <property type="component" value="Unassembled WGS sequence"/>
</dbReference>
<evidence type="ECO:0000259" key="2">
    <source>
        <dbReference type="Pfam" id="PF19647"/>
    </source>
</evidence>
<dbReference type="AlphaFoldDB" id="U7UCN7"/>
<dbReference type="PATRIC" id="fig|1111454.3.peg.2001"/>
<keyword evidence="4" id="KW-1185">Reference proteome</keyword>
<evidence type="ECO:0000313" key="4">
    <source>
        <dbReference type="Proteomes" id="UP000017090"/>
    </source>
</evidence>
<feature type="domain" description="7(1) septoil knot" evidence="2">
    <location>
        <begin position="34"/>
        <end position="107"/>
    </location>
</feature>
<dbReference type="Pfam" id="PF19647">
    <property type="entry name" value="Septknot"/>
    <property type="match status" value="1"/>
</dbReference>
<sequence length="109" mass="11730">MMKKATGIIAALLIVISLPAAAAAHIGPDGCWNGIRLAGKVRIVSHGGDLKVKTVDAFPDLNVKAVSAFPHRLGEWQFVSSGENFTIQFVDYFPDLTIRFVTAFPGLPH</sequence>
<accession>U7UCN7</accession>
<dbReference type="eggNOG" id="ENOG503309S">
    <property type="taxonomic scope" value="Bacteria"/>
</dbReference>
<organism evidence="3 4">
    <name type="scientific">Megasphaera vaginalis</name>
    <name type="common">ex Srinivasan et al. 2021</name>
    <dbReference type="NCBI Taxonomy" id="1111454"/>
    <lineage>
        <taxon>Bacteria</taxon>
        <taxon>Bacillati</taxon>
        <taxon>Bacillota</taxon>
        <taxon>Negativicutes</taxon>
        <taxon>Veillonellales</taxon>
        <taxon>Veillonellaceae</taxon>
        <taxon>Megasphaera</taxon>
    </lineage>
</organism>
<dbReference type="RefSeq" id="WP_023054413.1">
    <property type="nucleotide sequence ID" value="NZ_AWXA01000053.1"/>
</dbReference>
<reference evidence="3 4" key="1">
    <citation type="submission" date="2013-09" db="EMBL/GenBank/DDBJ databases">
        <authorList>
            <person name="Durkin A.S."/>
            <person name="Haft D.R."/>
            <person name="McCorrison J."/>
            <person name="Torralba M."/>
            <person name="Gillis M."/>
            <person name="Haft D.H."/>
            <person name="Methe B."/>
            <person name="Sutton G."/>
            <person name="Nelson K.E."/>
        </authorList>
    </citation>
    <scope>NUCLEOTIDE SEQUENCE [LARGE SCALE GENOMIC DNA]</scope>
    <source>
        <strain evidence="3 4">BV3C16-1</strain>
    </source>
</reference>
<evidence type="ECO:0000256" key="1">
    <source>
        <dbReference type="SAM" id="SignalP"/>
    </source>
</evidence>
<protein>
    <recommendedName>
        <fullName evidence="2">7(1) septoil knot domain-containing protein</fullName>
    </recommendedName>
</protein>
<keyword evidence="1" id="KW-0732">Signal</keyword>
<dbReference type="EMBL" id="AWXA01000053">
    <property type="protein sequence ID" value="ERT57106.1"/>
    <property type="molecule type" value="Genomic_DNA"/>
</dbReference>
<dbReference type="STRING" id="1111454.HMPREF1250_1711"/>
<feature type="chain" id="PRO_5039066284" description="7(1) septoil knot domain-containing protein" evidence="1">
    <location>
        <begin position="23"/>
        <end position="109"/>
    </location>
</feature>
<name>U7UCN7_9FIRM</name>
<proteinExistence type="predicted"/>
<feature type="signal peptide" evidence="1">
    <location>
        <begin position="1"/>
        <end position="22"/>
    </location>
</feature>
<gene>
    <name evidence="3" type="ORF">HMPREF1250_1711</name>
</gene>
<comment type="caution">
    <text evidence="3">The sequence shown here is derived from an EMBL/GenBank/DDBJ whole genome shotgun (WGS) entry which is preliminary data.</text>
</comment>